<sequence length="538" mass="60566">MDALGSVGSEAYDTVELVTDIESPPRARSECIAALDFKDHCVAGLSLILAVCSAISRDREAYRYTLREFNCYFFSWTIIAAVARYCVAWESLPYDSNFLYLPGDKLSQTFAQGIMDELASILPRSLPSALLNHMPKMLLINIPACAPVPPEHMNPRCADYAQQLASRLDTEPFKTKLLQILQGQTQTIIDTLRNPLNGEELRNAIENMVHEGNSPNNLDQDGLSVLLQRVLWQDDVPTLSCDMHEWTAQWCTYTNTDQIVGGRATWELISDIIVGWISRNIQDSASSRTTELVGGIVGDILGVSMSSPLPPHLSTLAPVMTSIREVIDTSVVVITECNVRYAVSQVRNRMNVTRTAIQDSIIHAVDNLFPDELPIGLRIPKAQNSRLRRLLWLARPESAFCLWRTPREIQECDSVKHRELQKYLSRRIHAHSRDVRILGVGSYEVETSIRNAMSRIWLASSKEIEGLGLDACRDESAFENGRIKILRPSQGELGVLVREEDDEEAEDKAEDEGQDCSVCLAQQRPWHKMRERKGGFDW</sequence>
<dbReference type="Proteomes" id="UP000663853">
    <property type="component" value="Unassembled WGS sequence"/>
</dbReference>
<organism evidence="1 2">
    <name type="scientific">Rhizoctonia solani</name>
    <dbReference type="NCBI Taxonomy" id="456999"/>
    <lineage>
        <taxon>Eukaryota</taxon>
        <taxon>Fungi</taxon>
        <taxon>Dikarya</taxon>
        <taxon>Basidiomycota</taxon>
        <taxon>Agaricomycotina</taxon>
        <taxon>Agaricomycetes</taxon>
        <taxon>Cantharellales</taxon>
        <taxon>Ceratobasidiaceae</taxon>
        <taxon>Rhizoctonia</taxon>
    </lineage>
</organism>
<protein>
    <submittedName>
        <fullName evidence="1">Uncharacterized protein</fullName>
    </submittedName>
</protein>
<accession>A0A8H3C8K6</accession>
<dbReference type="EMBL" id="CAJMXA010002218">
    <property type="protein sequence ID" value="CAE6477972.1"/>
    <property type="molecule type" value="Genomic_DNA"/>
</dbReference>
<evidence type="ECO:0000313" key="1">
    <source>
        <dbReference type="EMBL" id="CAE6477972.1"/>
    </source>
</evidence>
<comment type="caution">
    <text evidence="1">The sequence shown here is derived from an EMBL/GenBank/DDBJ whole genome shotgun (WGS) entry which is preliminary data.</text>
</comment>
<gene>
    <name evidence="1" type="ORF">RDB_LOCUS84145</name>
</gene>
<dbReference type="AlphaFoldDB" id="A0A8H3C8K6"/>
<name>A0A8H3C8K6_9AGAM</name>
<reference evidence="1" key="1">
    <citation type="submission" date="2021-01" db="EMBL/GenBank/DDBJ databases">
        <authorList>
            <person name="Kaushik A."/>
        </authorList>
    </citation>
    <scope>NUCLEOTIDE SEQUENCE</scope>
    <source>
        <strain evidence="1">AG6-10EEA</strain>
    </source>
</reference>
<evidence type="ECO:0000313" key="2">
    <source>
        <dbReference type="Proteomes" id="UP000663853"/>
    </source>
</evidence>
<proteinExistence type="predicted"/>